<dbReference type="Pfam" id="PF13830">
    <property type="entry name" value="DUF4192"/>
    <property type="match status" value="2"/>
</dbReference>
<keyword evidence="2" id="KW-1185">Reference proteome</keyword>
<dbReference type="InterPro" id="IPR025447">
    <property type="entry name" value="DUF4192"/>
</dbReference>
<gene>
    <name evidence="1" type="ORF">J4G33_02010</name>
</gene>
<protein>
    <submittedName>
        <fullName evidence="1">DUF4192 domain-containing protein</fullName>
    </submittedName>
</protein>
<organism evidence="1 2">
    <name type="scientific">Actinotalea soli</name>
    <dbReference type="NCBI Taxonomy" id="2819234"/>
    <lineage>
        <taxon>Bacteria</taxon>
        <taxon>Bacillati</taxon>
        <taxon>Actinomycetota</taxon>
        <taxon>Actinomycetes</taxon>
        <taxon>Micrococcales</taxon>
        <taxon>Cellulomonadaceae</taxon>
        <taxon>Actinotalea</taxon>
    </lineage>
</organism>
<accession>A0A939LSK0</accession>
<dbReference type="Proteomes" id="UP000664209">
    <property type="component" value="Unassembled WGS sequence"/>
</dbReference>
<dbReference type="EMBL" id="JAGEMK010000001">
    <property type="protein sequence ID" value="MBO1750572.1"/>
    <property type="molecule type" value="Genomic_DNA"/>
</dbReference>
<proteinExistence type="predicted"/>
<comment type="caution">
    <text evidence="1">The sequence shown here is derived from an EMBL/GenBank/DDBJ whole genome shotgun (WGS) entry which is preliminary data.</text>
</comment>
<evidence type="ECO:0000313" key="2">
    <source>
        <dbReference type="Proteomes" id="UP000664209"/>
    </source>
</evidence>
<dbReference type="AlphaFoldDB" id="A0A939LSK0"/>
<name>A0A939LSK0_9CELL</name>
<sequence>MQTTIRVGEPRELLAFIPFQLGFEPHESAVVVSLRSSGRVGLVARVDLEDLTDPEDGPQLARSLVTYLVEDGARSAVLVLYSSRELRAAQGAGLARAARAHLGRAAEPFLTGVACWAVGPEGYYDPTCEDLTCCPPGGRPRTELESTAVSAQMVLEGSQVLPSRTDLGRIPRATDARRRSARRAAARWAARLAGAPDSATAQRWREQGLALWRQEVGRAAVDGSTQAAATVLGRLLAALDDVLVRDGVLLGLVPGAERVADRVVAGGGGDEVGQALRVIIDPEVGVAPEQDRTSAARTVLEAVVAHAPRRSQAPASTLLAVLAWWNGDGARASVLCERALEADEHHRLALLVHEALVQGMPPGWLRAAQREAG</sequence>
<dbReference type="RefSeq" id="WP_208054206.1">
    <property type="nucleotide sequence ID" value="NZ_JAGEMK010000001.1"/>
</dbReference>
<evidence type="ECO:0000313" key="1">
    <source>
        <dbReference type="EMBL" id="MBO1750572.1"/>
    </source>
</evidence>
<reference evidence="1" key="1">
    <citation type="submission" date="2021-03" db="EMBL/GenBank/DDBJ databases">
        <title>Actinotalea soli sp. nov., isolated from soil.</title>
        <authorList>
            <person name="Ping W."/>
            <person name="Zhang J."/>
        </authorList>
    </citation>
    <scope>NUCLEOTIDE SEQUENCE</scope>
    <source>
        <strain evidence="1">BY-33</strain>
    </source>
</reference>